<comment type="caution">
    <text evidence="2">The sequence shown here is derived from an EMBL/GenBank/DDBJ whole genome shotgun (WGS) entry which is preliminary data.</text>
</comment>
<evidence type="ECO:0000313" key="2">
    <source>
        <dbReference type="EMBL" id="KAF4699006.1"/>
    </source>
</evidence>
<gene>
    <name evidence="2" type="ORF">FOZ62_019287</name>
</gene>
<dbReference type="Proteomes" id="UP000574390">
    <property type="component" value="Unassembled WGS sequence"/>
</dbReference>
<sequence>GLFKLSFLLMLPPGVTAHSRCLAFDLKLIECLWDADSPHGPESGLCQIVNEYVGPWRYEFKIESASFADCFNTIFERKSRLVGVDSYDLHYGKKLTVRPVVDPRPRRGEAKWPLLSAVGNRPTFDYDRVQDRLLCLDRDKAEEGVCLQTFAFGDEVPAALPINGLPKDAHLRCMKYVPAVDALVVAVMSDACTAARMYQIDISDSMSDSIDLLWRFDLPRRTAPRPFKWSPEVALNMCRSNRLQMAVAIIPPIEYRVLECKLRSGKTAFEPHRCEGGAVEGGRLHGLKDSICHIIAGEDDRFHALWFHDNWLEMERDDKDDFPAETYNLTTFRVAVSRFTEGSSVNPPELYPNYGRQYGGRFSRWSYDIDDHPSACFHVRKVDRNYLNPAGNISRGYMRLMKFFTLGHLAHAALSRTAGRGAAMKQHSGLRANKADEALRAADLEYRPWQAGDVVRKLVPYGASDSDRLFVAVESKSNVVGRVVSVKRSADETEFYLEGASPDATFAEIFSVWVNEEWRNRRVASTMLPRALEDVGIGLR</sequence>
<feature type="non-terminal residue" evidence="2">
    <location>
        <position position="1"/>
    </location>
</feature>
<dbReference type="AlphaFoldDB" id="A0A7J6PTI8"/>
<feature type="chain" id="PRO_5029897048" evidence="1">
    <location>
        <begin position="18"/>
        <end position="540"/>
    </location>
</feature>
<feature type="signal peptide" evidence="1">
    <location>
        <begin position="1"/>
        <end position="17"/>
    </location>
</feature>
<organism evidence="2 3">
    <name type="scientific">Perkinsus olseni</name>
    <name type="common">Perkinsus atlanticus</name>
    <dbReference type="NCBI Taxonomy" id="32597"/>
    <lineage>
        <taxon>Eukaryota</taxon>
        <taxon>Sar</taxon>
        <taxon>Alveolata</taxon>
        <taxon>Perkinsozoa</taxon>
        <taxon>Perkinsea</taxon>
        <taxon>Perkinsida</taxon>
        <taxon>Perkinsidae</taxon>
        <taxon>Perkinsus</taxon>
    </lineage>
</organism>
<dbReference type="InterPro" id="IPR016181">
    <property type="entry name" value="Acyl_CoA_acyltransferase"/>
</dbReference>
<dbReference type="EMBL" id="JABANM010034821">
    <property type="protein sequence ID" value="KAF4699006.1"/>
    <property type="molecule type" value="Genomic_DNA"/>
</dbReference>
<name>A0A7J6PTI8_PEROL</name>
<accession>A0A7J6PTI8</accession>
<evidence type="ECO:0000313" key="3">
    <source>
        <dbReference type="Proteomes" id="UP000574390"/>
    </source>
</evidence>
<protein>
    <submittedName>
        <fullName evidence="2">Uncharacterized protein</fullName>
    </submittedName>
</protein>
<keyword evidence="1" id="KW-0732">Signal</keyword>
<evidence type="ECO:0000256" key="1">
    <source>
        <dbReference type="SAM" id="SignalP"/>
    </source>
</evidence>
<reference evidence="2 3" key="1">
    <citation type="submission" date="2020-04" db="EMBL/GenBank/DDBJ databases">
        <title>Perkinsus olseni comparative genomics.</title>
        <authorList>
            <person name="Bogema D.R."/>
        </authorList>
    </citation>
    <scope>NUCLEOTIDE SEQUENCE [LARGE SCALE GENOMIC DNA]</scope>
    <source>
        <strain evidence="2">ATCC PRA-205</strain>
    </source>
</reference>
<proteinExistence type="predicted"/>
<dbReference type="SUPFAM" id="SSF55729">
    <property type="entry name" value="Acyl-CoA N-acyltransferases (Nat)"/>
    <property type="match status" value="1"/>
</dbReference>